<dbReference type="Proteomes" id="UP000273643">
    <property type="component" value="Unassembled WGS sequence"/>
</dbReference>
<dbReference type="PANTHER" id="PTHR42693:SF53">
    <property type="entry name" value="ENDO-4-O-SULFATASE"/>
    <property type="match status" value="1"/>
</dbReference>
<dbReference type="InterPro" id="IPR017850">
    <property type="entry name" value="Alkaline_phosphatase_core_sf"/>
</dbReference>
<evidence type="ECO:0000256" key="2">
    <source>
        <dbReference type="ARBA" id="ARBA00022801"/>
    </source>
</evidence>
<evidence type="ECO:0000259" key="3">
    <source>
        <dbReference type="Pfam" id="PF00884"/>
    </source>
</evidence>
<gene>
    <name evidence="4" type="ORF">EDC38_2332</name>
</gene>
<dbReference type="OrthoDB" id="974590at2"/>
<reference evidence="4 5" key="1">
    <citation type="submission" date="2018-11" db="EMBL/GenBank/DDBJ databases">
        <title>Genomic Encyclopedia of Type Strains, Phase IV (KMG-IV): sequencing the most valuable type-strain genomes for metagenomic binning, comparative biology and taxonomic classification.</title>
        <authorList>
            <person name="Goeker M."/>
        </authorList>
    </citation>
    <scope>NUCLEOTIDE SEQUENCE [LARGE SCALE GENOMIC DNA]</scope>
    <source>
        <strain evidence="4 5">DSM 16974</strain>
    </source>
</reference>
<comment type="caution">
    <text evidence="4">The sequence shown here is derived from an EMBL/GenBank/DDBJ whole genome shotgun (WGS) entry which is preliminary data.</text>
</comment>
<organism evidence="4 5">
    <name type="scientific">Marinimicrobium koreense</name>
    <dbReference type="NCBI Taxonomy" id="306545"/>
    <lineage>
        <taxon>Bacteria</taxon>
        <taxon>Pseudomonadati</taxon>
        <taxon>Pseudomonadota</taxon>
        <taxon>Gammaproteobacteria</taxon>
        <taxon>Cellvibrionales</taxon>
        <taxon>Cellvibrionaceae</taxon>
        <taxon>Marinimicrobium</taxon>
    </lineage>
</organism>
<accession>A0A3N1PAI9</accession>
<proteinExistence type="inferred from homology"/>
<dbReference type="Pfam" id="PF00884">
    <property type="entry name" value="Sulfatase"/>
    <property type="match status" value="1"/>
</dbReference>
<dbReference type="InterPro" id="IPR000917">
    <property type="entry name" value="Sulfatase_N"/>
</dbReference>
<evidence type="ECO:0000313" key="5">
    <source>
        <dbReference type="Proteomes" id="UP000273643"/>
    </source>
</evidence>
<comment type="similarity">
    <text evidence="1">Belongs to the sulfatase family.</text>
</comment>
<keyword evidence="5" id="KW-1185">Reference proteome</keyword>
<evidence type="ECO:0000313" key="4">
    <source>
        <dbReference type="EMBL" id="ROQ21706.1"/>
    </source>
</evidence>
<dbReference type="RefSeq" id="WP_123638650.1">
    <property type="nucleotide sequence ID" value="NZ_RJUK01000001.1"/>
</dbReference>
<dbReference type="GO" id="GO:0004065">
    <property type="term" value="F:arylsulfatase activity"/>
    <property type="evidence" value="ECO:0007669"/>
    <property type="project" value="TreeGrafter"/>
</dbReference>
<feature type="domain" description="Sulfatase N-terminal" evidence="3">
    <location>
        <begin position="32"/>
        <end position="429"/>
    </location>
</feature>
<evidence type="ECO:0000256" key="1">
    <source>
        <dbReference type="ARBA" id="ARBA00008779"/>
    </source>
</evidence>
<dbReference type="AlphaFoldDB" id="A0A3N1PAI9"/>
<dbReference type="PANTHER" id="PTHR42693">
    <property type="entry name" value="ARYLSULFATASE FAMILY MEMBER"/>
    <property type="match status" value="1"/>
</dbReference>
<dbReference type="Gene3D" id="3.30.1120.10">
    <property type="match status" value="1"/>
</dbReference>
<dbReference type="SUPFAM" id="SSF53649">
    <property type="entry name" value="Alkaline phosphatase-like"/>
    <property type="match status" value="1"/>
</dbReference>
<sequence length="566" mass="63987">MAKIICGLYIILVFTYVSFVANASTESLDKKPNIVVILLDDMGFSDISSYGGEIPTPNIDKLASNGVKLSQFYNTARCSPTRASLLTGMYPHKAGMGYLAGFERQGSRGTLGYLHDRAVTAADVLSDAGYFTAMTGKWHLGHNETPPHKRGFQASLALPAGGVYFPDQASFKKGQKVVSPIFLNGKKLQLDDNRVSDEYWYGTDLWTDWGIKFIQEAEATNKPFFLYLSHVAPHFPVMAPQETIEKYRGRYMKGWEVLRRERYQRQIELGLLDENWLLPEMSPDVPDWDSLSREDKIRYDHIMAVYAAAMEHVDASVGRLTQYLKEQGQLDNTLILFLSDNGGSAESGPNGMSLGSPLGGPTSRVFVGQSWAELQNTPFKLYKHFSTEGGIATPFIAHWPTGISKRPEKEFLDTPAHVIDILPTLIDVSDATYPARYRDTDILPMNGVSLVPLFEGKRLSRPEPIFFEHEGNRAVRDGRWKLVSRLLGSWRLYDMDADRTETVDLFQKHPDIAQSMILQYEKWAQRDFVDQWIGKRRPDSGGLWSVKERLYEHKPGLIIPTRDNEE</sequence>
<name>A0A3N1PAI9_9GAMM</name>
<dbReference type="Gene3D" id="3.40.720.10">
    <property type="entry name" value="Alkaline Phosphatase, subunit A"/>
    <property type="match status" value="1"/>
</dbReference>
<dbReference type="CDD" id="cd16025">
    <property type="entry name" value="PAS_like"/>
    <property type="match status" value="1"/>
</dbReference>
<dbReference type="EMBL" id="RJUK01000001">
    <property type="protein sequence ID" value="ROQ21706.1"/>
    <property type="molecule type" value="Genomic_DNA"/>
</dbReference>
<protein>
    <submittedName>
        <fullName evidence="4">Arylsulfatase</fullName>
    </submittedName>
</protein>
<dbReference type="InterPro" id="IPR050738">
    <property type="entry name" value="Sulfatase"/>
</dbReference>
<keyword evidence="2" id="KW-0378">Hydrolase</keyword>